<comment type="caution">
    <text evidence="2">The sequence shown here is derived from an EMBL/GenBank/DDBJ whole genome shotgun (WGS) entry which is preliminary data.</text>
</comment>
<sequence>MEAKRSNVVKVFGSLHRIKKLSIAMHFMKYLPEVSCLLCMIRSAPSLYKLYISTCAGCAEVDLKNYRIEDSEDCTGMNHLEIVMFGKLKGLTAELELVKFVLAHSPLLKTMFIHHNESIKKGAALTMTEEMLQYPRASTRAQIRHLKCCDEIEDEFWDNYKPPVV</sequence>
<organism evidence="2 3">
    <name type="scientific">Heracleum sosnowskyi</name>
    <dbReference type="NCBI Taxonomy" id="360622"/>
    <lineage>
        <taxon>Eukaryota</taxon>
        <taxon>Viridiplantae</taxon>
        <taxon>Streptophyta</taxon>
        <taxon>Embryophyta</taxon>
        <taxon>Tracheophyta</taxon>
        <taxon>Spermatophyta</taxon>
        <taxon>Magnoliopsida</taxon>
        <taxon>eudicotyledons</taxon>
        <taxon>Gunneridae</taxon>
        <taxon>Pentapetalae</taxon>
        <taxon>asterids</taxon>
        <taxon>campanulids</taxon>
        <taxon>Apiales</taxon>
        <taxon>Apiaceae</taxon>
        <taxon>Apioideae</taxon>
        <taxon>apioid superclade</taxon>
        <taxon>Tordylieae</taxon>
        <taxon>Tordyliinae</taxon>
        <taxon>Heracleum</taxon>
    </lineage>
</organism>
<accession>A0AAD8GW18</accession>
<name>A0AAD8GW18_9APIA</name>
<evidence type="ECO:0000313" key="3">
    <source>
        <dbReference type="Proteomes" id="UP001237642"/>
    </source>
</evidence>
<evidence type="ECO:0000313" key="2">
    <source>
        <dbReference type="EMBL" id="KAK1355599.1"/>
    </source>
</evidence>
<dbReference type="Proteomes" id="UP001237642">
    <property type="component" value="Unassembled WGS sequence"/>
</dbReference>
<reference evidence="2" key="1">
    <citation type="submission" date="2023-02" db="EMBL/GenBank/DDBJ databases">
        <title>Genome of toxic invasive species Heracleum sosnowskyi carries increased number of genes despite the absence of recent whole-genome duplications.</title>
        <authorList>
            <person name="Schelkunov M."/>
            <person name="Shtratnikova V."/>
            <person name="Makarenko M."/>
            <person name="Klepikova A."/>
            <person name="Omelchenko D."/>
            <person name="Novikova G."/>
            <person name="Obukhova E."/>
            <person name="Bogdanov V."/>
            <person name="Penin A."/>
            <person name="Logacheva M."/>
        </authorList>
    </citation>
    <scope>NUCLEOTIDE SEQUENCE</scope>
    <source>
        <strain evidence="2">Hsosn_3</strain>
        <tissue evidence="2">Leaf</tissue>
    </source>
</reference>
<gene>
    <name evidence="2" type="ORF">POM88_048855</name>
</gene>
<protein>
    <recommendedName>
        <fullName evidence="1">FBD domain-containing protein</fullName>
    </recommendedName>
</protein>
<dbReference type="AlphaFoldDB" id="A0AAD8GW18"/>
<proteinExistence type="predicted"/>
<feature type="domain" description="FBD" evidence="1">
    <location>
        <begin position="74"/>
        <end position="146"/>
    </location>
</feature>
<dbReference type="EMBL" id="JAUIZM010000011">
    <property type="protein sequence ID" value="KAK1355599.1"/>
    <property type="molecule type" value="Genomic_DNA"/>
</dbReference>
<dbReference type="Pfam" id="PF08387">
    <property type="entry name" value="FBD"/>
    <property type="match status" value="1"/>
</dbReference>
<reference evidence="2" key="2">
    <citation type="submission" date="2023-05" db="EMBL/GenBank/DDBJ databases">
        <authorList>
            <person name="Schelkunov M.I."/>
        </authorList>
    </citation>
    <scope>NUCLEOTIDE SEQUENCE</scope>
    <source>
        <strain evidence="2">Hsosn_3</strain>
        <tissue evidence="2">Leaf</tissue>
    </source>
</reference>
<dbReference type="InterPro" id="IPR006566">
    <property type="entry name" value="FBD"/>
</dbReference>
<keyword evidence="3" id="KW-1185">Reference proteome</keyword>
<dbReference type="SMART" id="SM00579">
    <property type="entry name" value="FBD"/>
    <property type="match status" value="1"/>
</dbReference>
<evidence type="ECO:0000259" key="1">
    <source>
        <dbReference type="SMART" id="SM00579"/>
    </source>
</evidence>